<feature type="non-terminal residue" evidence="2">
    <location>
        <position position="114"/>
    </location>
</feature>
<dbReference type="AlphaFoldDB" id="A0AAW3DLG1"/>
<keyword evidence="3" id="KW-1185">Reference proteome</keyword>
<dbReference type="GO" id="GO:0000278">
    <property type="term" value="P:mitotic cell cycle"/>
    <property type="evidence" value="ECO:0007669"/>
    <property type="project" value="TreeGrafter"/>
</dbReference>
<dbReference type="GO" id="GO:0051310">
    <property type="term" value="P:metaphase chromosome alignment"/>
    <property type="evidence" value="ECO:0007669"/>
    <property type="project" value="TreeGrafter"/>
</dbReference>
<dbReference type="GO" id="GO:0000775">
    <property type="term" value="C:chromosome, centromeric region"/>
    <property type="evidence" value="ECO:0007669"/>
    <property type="project" value="InterPro"/>
</dbReference>
<evidence type="ECO:0000313" key="3">
    <source>
        <dbReference type="Proteomes" id="UP000053149"/>
    </source>
</evidence>
<dbReference type="GO" id="GO:0008017">
    <property type="term" value="F:microtubule binding"/>
    <property type="evidence" value="ECO:0007669"/>
    <property type="project" value="InterPro"/>
</dbReference>
<dbReference type="PANTHER" id="PTHR18874">
    <property type="entry name" value="CMF/LEK/CENP CELL DIVISION-RELATED"/>
    <property type="match status" value="1"/>
</dbReference>
<name>A0AAW3DLG1_9AVES</name>
<keyword evidence="1" id="KW-0175">Coiled coil</keyword>
<reference evidence="2 3" key="1">
    <citation type="journal article" date="2014" name="Science">
        <title>Comparative genomics reveals insights into avian genome evolution and adaptation.</title>
        <authorList>
            <consortium name="Avian Genome Consortium"/>
            <person name="Zhang G."/>
            <person name="Li C."/>
            <person name="Li Q."/>
            <person name="Li B."/>
            <person name="Larkin D.M."/>
            <person name="Lee C."/>
            <person name="Storz J.F."/>
            <person name="Antunes A."/>
            <person name="Greenwold M.J."/>
            <person name="Meredith R.W."/>
            <person name="Odeen A."/>
            <person name="Cui J."/>
            <person name="Zhou Q."/>
            <person name="Xu L."/>
            <person name="Pan H."/>
            <person name="Wang Z."/>
            <person name="Jin L."/>
            <person name="Zhang P."/>
            <person name="Hu H."/>
            <person name="Yang W."/>
            <person name="Hu J."/>
            <person name="Xiao J."/>
            <person name="Yang Z."/>
            <person name="Liu Y."/>
            <person name="Xie Q."/>
            <person name="Yu H."/>
            <person name="Lian J."/>
            <person name="Wen P."/>
            <person name="Zhang F."/>
            <person name="Li H."/>
            <person name="Zeng Y."/>
            <person name="Xiong Z."/>
            <person name="Liu S."/>
            <person name="Zhou L."/>
            <person name="Huang Z."/>
            <person name="An N."/>
            <person name="Wang J."/>
            <person name="Zheng Q."/>
            <person name="Xiong Y."/>
            <person name="Wang G."/>
            <person name="Wang B."/>
            <person name="Wang J."/>
            <person name="Fan Y."/>
            <person name="da Fonseca R.R."/>
            <person name="Alfaro-Nunez A."/>
            <person name="Schubert M."/>
            <person name="Orlando L."/>
            <person name="Mourier T."/>
            <person name="Howard J.T."/>
            <person name="Ganapathy G."/>
            <person name="Pfenning A."/>
            <person name="Whitney O."/>
            <person name="Rivas M.V."/>
            <person name="Hara E."/>
            <person name="Smith J."/>
            <person name="Farre M."/>
            <person name="Narayan J."/>
            <person name="Slavov G."/>
            <person name="Romanov M.N."/>
            <person name="Borges R."/>
            <person name="Machado J.P."/>
            <person name="Khan I."/>
            <person name="Springer M.S."/>
            <person name="Gatesy J."/>
            <person name="Hoffmann F.G."/>
            <person name="Opazo J.C."/>
            <person name="Hastad O."/>
            <person name="Sawyer R.H."/>
            <person name="Kim H."/>
            <person name="Kim K.W."/>
            <person name="Kim H.J."/>
            <person name="Cho S."/>
            <person name="Li N."/>
            <person name="Huang Y."/>
            <person name="Bruford M.W."/>
            <person name="Zhan X."/>
            <person name="Dixon A."/>
            <person name="Bertelsen M.F."/>
            <person name="Derryberry E."/>
            <person name="Warren W."/>
            <person name="Wilson R.K."/>
            <person name="Li S."/>
            <person name="Ray D.A."/>
            <person name="Green R.E."/>
            <person name="O'Brien S.J."/>
            <person name="Griffin D."/>
            <person name="Johnson W.E."/>
            <person name="Haussler D."/>
            <person name="Ryder O.A."/>
            <person name="Willerslev E."/>
            <person name="Graves G.R."/>
            <person name="Alstrom P."/>
            <person name="Fjeldsa J."/>
            <person name="Mindell D.P."/>
            <person name="Edwards S.V."/>
            <person name="Braun E.L."/>
            <person name="Rahbek C."/>
            <person name="Burt D.W."/>
            <person name="Houde P."/>
            <person name="Zhang Y."/>
            <person name="Yang H."/>
            <person name="Wang J."/>
            <person name="Jarvis E.D."/>
            <person name="Gilbert M.T."/>
            <person name="Wang J."/>
        </authorList>
    </citation>
    <scope>NUCLEOTIDE SEQUENCE [LARGE SCALE GENOMIC DNA]</scope>
    <source>
        <strain evidence="2">BGI_N339</strain>
    </source>
</reference>
<feature type="coiled-coil region" evidence="1">
    <location>
        <begin position="2"/>
        <end position="65"/>
    </location>
</feature>
<feature type="non-terminal residue" evidence="2">
    <location>
        <position position="1"/>
    </location>
</feature>
<comment type="caution">
    <text evidence="2">The sequence shown here is derived from an EMBL/GenBank/DDBJ whole genome shotgun (WGS) entry which is preliminary data.</text>
</comment>
<dbReference type="GO" id="GO:0005634">
    <property type="term" value="C:nucleus"/>
    <property type="evidence" value="ECO:0007669"/>
    <property type="project" value="TreeGrafter"/>
</dbReference>
<dbReference type="InterPro" id="IPR043513">
    <property type="entry name" value="Cenp-F"/>
</dbReference>
<evidence type="ECO:0000256" key="1">
    <source>
        <dbReference type="SAM" id="Coils"/>
    </source>
</evidence>
<dbReference type="PANTHER" id="PTHR18874:SF10">
    <property type="entry name" value="CENTROMERE PROTEIN F"/>
    <property type="match status" value="1"/>
</dbReference>
<accession>A0AAW3DLG1</accession>
<dbReference type="GO" id="GO:0070840">
    <property type="term" value="F:dynein complex binding"/>
    <property type="evidence" value="ECO:0007669"/>
    <property type="project" value="TreeGrafter"/>
</dbReference>
<dbReference type="GO" id="GO:0010389">
    <property type="term" value="P:regulation of G2/M transition of mitotic cell cycle"/>
    <property type="evidence" value="ECO:0007669"/>
    <property type="project" value="TreeGrafter"/>
</dbReference>
<organism evidence="2 3">
    <name type="scientific">Pterocles gutturalis</name>
    <name type="common">yellow-throated sandgrouse</name>
    <dbReference type="NCBI Taxonomy" id="240206"/>
    <lineage>
        <taxon>Eukaryota</taxon>
        <taxon>Metazoa</taxon>
        <taxon>Chordata</taxon>
        <taxon>Craniata</taxon>
        <taxon>Vertebrata</taxon>
        <taxon>Euteleostomi</taxon>
        <taxon>Archelosauria</taxon>
        <taxon>Archosauria</taxon>
        <taxon>Dinosauria</taxon>
        <taxon>Saurischia</taxon>
        <taxon>Theropoda</taxon>
        <taxon>Coelurosauria</taxon>
        <taxon>Aves</taxon>
        <taxon>Neognathae</taxon>
        <taxon>Neoaves</taxon>
        <taxon>Columbimorphae</taxon>
        <taxon>Pterocliformes</taxon>
        <taxon>Pteroclidae</taxon>
        <taxon>Pterocles</taxon>
    </lineage>
</organism>
<proteinExistence type="predicted"/>
<dbReference type="EMBL" id="JMFR01070064">
    <property type="protein sequence ID" value="KFV00540.1"/>
    <property type="molecule type" value="Genomic_DNA"/>
</dbReference>
<sequence>KKNELTKSLEMVQKELQEKESEMKREISEYKDRLLQAEKDHRDALTEANRKINQKMGRMNEVEIEACQDKMTSLEYFISSQKLEIEHLKSNKELNNSLKEANQTLGELLKSKVR</sequence>
<protein>
    <submittedName>
        <fullName evidence="2">Centromere protein F</fullName>
    </submittedName>
</protein>
<evidence type="ECO:0000313" key="2">
    <source>
        <dbReference type="EMBL" id="KFV00540.1"/>
    </source>
</evidence>
<dbReference type="Proteomes" id="UP000053149">
    <property type="component" value="Unassembled WGS sequence"/>
</dbReference>
<dbReference type="GO" id="GO:0000922">
    <property type="term" value="C:spindle pole"/>
    <property type="evidence" value="ECO:0007669"/>
    <property type="project" value="TreeGrafter"/>
</dbReference>
<gene>
    <name evidence="2" type="ORF">N339_11565</name>
</gene>